<dbReference type="NCBIfam" id="TIGR01930">
    <property type="entry name" value="AcCoA-C-Actrans"/>
    <property type="match status" value="1"/>
</dbReference>
<dbReference type="RefSeq" id="WP_037931890.1">
    <property type="nucleotide sequence ID" value="NZ_CP054602.1"/>
</dbReference>
<reference evidence="8 9" key="1">
    <citation type="submission" date="2014-01" db="EMBL/GenBank/DDBJ databases">
        <title>Sulfitobacter sp. H3 (MCCC 1A00686) Genome Sequencing.</title>
        <authorList>
            <person name="Lai Q."/>
            <person name="Hong Z."/>
        </authorList>
    </citation>
    <scope>NUCLEOTIDE SEQUENCE [LARGE SCALE GENOMIC DNA]</scope>
    <source>
        <strain evidence="8 9">H3</strain>
    </source>
</reference>
<keyword evidence="3 4" id="KW-0012">Acyltransferase</keyword>
<evidence type="ECO:0000256" key="4">
    <source>
        <dbReference type="RuleBase" id="RU003557"/>
    </source>
</evidence>
<proteinExistence type="inferred from homology"/>
<evidence type="ECO:0000313" key="9">
    <source>
        <dbReference type="Proteomes" id="UP000027746"/>
    </source>
</evidence>
<evidence type="ECO:0000259" key="7">
    <source>
        <dbReference type="Pfam" id="PF02803"/>
    </source>
</evidence>
<evidence type="ECO:0000256" key="2">
    <source>
        <dbReference type="ARBA" id="ARBA00022679"/>
    </source>
</evidence>
<keyword evidence="2 4" id="KW-0808">Transferase</keyword>
<dbReference type="Pfam" id="PF02803">
    <property type="entry name" value="Thiolase_C"/>
    <property type="match status" value="1"/>
</dbReference>
<dbReference type="EMBL" id="JAMD01000032">
    <property type="protein sequence ID" value="KEJ93689.1"/>
    <property type="molecule type" value="Genomic_DNA"/>
</dbReference>
<keyword evidence="9" id="KW-1185">Reference proteome</keyword>
<comment type="caution">
    <text evidence="8">The sequence shown here is derived from an EMBL/GenBank/DDBJ whole genome shotgun (WGS) entry which is preliminary data.</text>
</comment>
<feature type="compositionally biased region" description="Pro residues" evidence="5">
    <location>
        <begin position="129"/>
        <end position="142"/>
    </location>
</feature>
<dbReference type="PANTHER" id="PTHR18919">
    <property type="entry name" value="ACETYL-COA C-ACYLTRANSFERASE"/>
    <property type="match status" value="1"/>
</dbReference>
<dbReference type="PIRSF" id="PIRSF000429">
    <property type="entry name" value="Ac-CoA_Ac_transf"/>
    <property type="match status" value="1"/>
</dbReference>
<dbReference type="PANTHER" id="PTHR18919:SF107">
    <property type="entry name" value="ACETYL-COA ACETYLTRANSFERASE, CYTOSOLIC"/>
    <property type="match status" value="1"/>
</dbReference>
<gene>
    <name evidence="8" type="ORF">SUH3_16230</name>
</gene>
<dbReference type="Proteomes" id="UP000027746">
    <property type="component" value="Unassembled WGS sequence"/>
</dbReference>
<dbReference type="InterPro" id="IPR020613">
    <property type="entry name" value="Thiolase_CS"/>
</dbReference>
<dbReference type="OrthoDB" id="7838428at2"/>
<dbReference type="Pfam" id="PF00108">
    <property type="entry name" value="Thiolase_N"/>
    <property type="match status" value="1"/>
</dbReference>
<dbReference type="Gene3D" id="3.40.47.10">
    <property type="match status" value="2"/>
</dbReference>
<protein>
    <submittedName>
        <fullName evidence="8">Acetyl-CoA acetyltransferase</fullName>
    </submittedName>
</protein>
<dbReference type="GO" id="GO:0003988">
    <property type="term" value="F:acetyl-CoA C-acyltransferase activity"/>
    <property type="evidence" value="ECO:0007669"/>
    <property type="project" value="UniProtKB-ARBA"/>
</dbReference>
<dbReference type="InterPro" id="IPR020617">
    <property type="entry name" value="Thiolase_C"/>
</dbReference>
<evidence type="ECO:0000313" key="8">
    <source>
        <dbReference type="EMBL" id="KEJ93689.1"/>
    </source>
</evidence>
<evidence type="ECO:0000256" key="5">
    <source>
        <dbReference type="SAM" id="MobiDB-lite"/>
    </source>
</evidence>
<dbReference type="SUPFAM" id="SSF53901">
    <property type="entry name" value="Thiolase-like"/>
    <property type="match status" value="2"/>
</dbReference>
<comment type="similarity">
    <text evidence="1 4">Belongs to the thiolase-like superfamily. Thiolase family.</text>
</comment>
<dbReference type="InterPro" id="IPR002155">
    <property type="entry name" value="Thiolase"/>
</dbReference>
<evidence type="ECO:0000256" key="1">
    <source>
        <dbReference type="ARBA" id="ARBA00010982"/>
    </source>
</evidence>
<name>A0A073IV85_9RHOB</name>
<feature type="region of interest" description="Disordered" evidence="5">
    <location>
        <begin position="119"/>
        <end position="142"/>
    </location>
</feature>
<organism evidence="8 9">
    <name type="scientific">Pseudosulfitobacter pseudonitzschiae</name>
    <dbReference type="NCBI Taxonomy" id="1402135"/>
    <lineage>
        <taxon>Bacteria</taxon>
        <taxon>Pseudomonadati</taxon>
        <taxon>Pseudomonadota</taxon>
        <taxon>Alphaproteobacteria</taxon>
        <taxon>Rhodobacterales</taxon>
        <taxon>Roseobacteraceae</taxon>
        <taxon>Pseudosulfitobacter</taxon>
    </lineage>
</organism>
<accession>A0A073IV85</accession>
<evidence type="ECO:0000256" key="3">
    <source>
        <dbReference type="ARBA" id="ARBA00023315"/>
    </source>
</evidence>
<dbReference type="InterPro" id="IPR016039">
    <property type="entry name" value="Thiolase-like"/>
</dbReference>
<evidence type="ECO:0000259" key="6">
    <source>
        <dbReference type="Pfam" id="PF00108"/>
    </source>
</evidence>
<feature type="domain" description="Thiolase N-terminal" evidence="6">
    <location>
        <begin position="4"/>
        <end position="237"/>
    </location>
</feature>
<sequence length="370" mass="36930">MSGVQILSAIRSPAAPRGGALARFALHDLGAPVLQAAIASAGLTPDAIDEVIAGNALGGGGNPARMVALAAGLPERVAGLSIDRQCCGGLDALLLASALIASGQANVVAAGGVESYSRRPLRLRTDPDGGPPQPYDRPPFAPWPARDPDMDAAADALATDLGISRAEQDAWAIESHRKALAAPPTGEILPLRGLSKDAFARTLNTRLCARAPQLVGTISAANAAVAADAAAFCILVSDRVAARLGATGVSLLGGVTLGDRPESPGVAPVAAINTILARHSLKATDLSVAEVMEAYAVQAMACVRLTGIAPAVVNPGGGALARGHPIGASGAINAVRLFHELRRTGGSGLTAIAAAGGLGTALLMASGQSR</sequence>
<dbReference type="PROSITE" id="PS00737">
    <property type="entry name" value="THIOLASE_2"/>
    <property type="match status" value="1"/>
</dbReference>
<dbReference type="InterPro" id="IPR020616">
    <property type="entry name" value="Thiolase_N"/>
</dbReference>
<feature type="domain" description="Thiolase C-terminal" evidence="7">
    <location>
        <begin position="257"/>
        <end position="364"/>
    </location>
</feature>
<dbReference type="AlphaFoldDB" id="A0A073IV85"/>
<dbReference type="GeneID" id="68872071"/>